<accession>A0ABR3WRY4</accession>
<evidence type="ECO:0000313" key="1">
    <source>
        <dbReference type="EMBL" id="KAL1866299.1"/>
    </source>
</evidence>
<comment type="caution">
    <text evidence="1">The sequence shown here is derived from an EMBL/GenBank/DDBJ whole genome shotgun (WGS) entry which is preliminary data.</text>
</comment>
<protein>
    <submittedName>
        <fullName evidence="1">Uncharacterized protein</fullName>
    </submittedName>
</protein>
<evidence type="ECO:0000313" key="2">
    <source>
        <dbReference type="Proteomes" id="UP001586593"/>
    </source>
</evidence>
<gene>
    <name evidence="1" type="ORF">VTK73DRAFT_4814</name>
</gene>
<proteinExistence type="predicted"/>
<organism evidence="1 2">
    <name type="scientific">Phialemonium thermophilum</name>
    <dbReference type="NCBI Taxonomy" id="223376"/>
    <lineage>
        <taxon>Eukaryota</taxon>
        <taxon>Fungi</taxon>
        <taxon>Dikarya</taxon>
        <taxon>Ascomycota</taxon>
        <taxon>Pezizomycotina</taxon>
        <taxon>Sordariomycetes</taxon>
        <taxon>Sordariomycetidae</taxon>
        <taxon>Cephalothecales</taxon>
        <taxon>Cephalothecaceae</taxon>
        <taxon>Phialemonium</taxon>
    </lineage>
</organism>
<sequence length="124" mass="13882">MMGEARMFVGVPNGLKVCEMKRERREVGGGEAGGWEVIAPALFFFFGLRANFRTCFGTEIGASCASRKAWVFWWENGREKWVVSGVRISIGWCGANRNWNVQGQQSAVLYVLQGNQPEIPSKAY</sequence>
<dbReference type="Proteomes" id="UP001586593">
    <property type="component" value="Unassembled WGS sequence"/>
</dbReference>
<keyword evidence="2" id="KW-1185">Reference proteome</keyword>
<reference evidence="1 2" key="1">
    <citation type="journal article" date="2024" name="Commun. Biol.">
        <title>Comparative genomic analysis of thermophilic fungi reveals convergent evolutionary adaptations and gene losses.</title>
        <authorList>
            <person name="Steindorff A.S."/>
            <person name="Aguilar-Pontes M.V."/>
            <person name="Robinson A.J."/>
            <person name="Andreopoulos B."/>
            <person name="LaButti K."/>
            <person name="Kuo A."/>
            <person name="Mondo S."/>
            <person name="Riley R."/>
            <person name="Otillar R."/>
            <person name="Haridas S."/>
            <person name="Lipzen A."/>
            <person name="Grimwood J."/>
            <person name="Schmutz J."/>
            <person name="Clum A."/>
            <person name="Reid I.D."/>
            <person name="Moisan M.C."/>
            <person name="Butler G."/>
            <person name="Nguyen T.T.M."/>
            <person name="Dewar K."/>
            <person name="Conant G."/>
            <person name="Drula E."/>
            <person name="Henrissat B."/>
            <person name="Hansel C."/>
            <person name="Singer S."/>
            <person name="Hutchinson M.I."/>
            <person name="de Vries R.P."/>
            <person name="Natvig D.O."/>
            <person name="Powell A.J."/>
            <person name="Tsang A."/>
            <person name="Grigoriev I.V."/>
        </authorList>
    </citation>
    <scope>NUCLEOTIDE SEQUENCE [LARGE SCALE GENOMIC DNA]</scope>
    <source>
        <strain evidence="1 2">ATCC 24622</strain>
    </source>
</reference>
<name>A0ABR3WRY4_9PEZI</name>
<dbReference type="EMBL" id="JAZHXJ010000270">
    <property type="protein sequence ID" value="KAL1866299.1"/>
    <property type="molecule type" value="Genomic_DNA"/>
</dbReference>